<feature type="region of interest" description="Disordered" evidence="2">
    <location>
        <begin position="79"/>
        <end position="106"/>
    </location>
</feature>
<dbReference type="AlphaFoldDB" id="I0YPX3"/>
<dbReference type="OrthoDB" id="414039at2759"/>
<keyword evidence="1" id="KW-0677">Repeat</keyword>
<dbReference type="PANTHER" id="PTHR23346">
    <property type="entry name" value="TRANSLATIONAL ACTIVATOR GCN1-RELATED"/>
    <property type="match status" value="1"/>
</dbReference>
<dbReference type="PANTHER" id="PTHR23346:SF19">
    <property type="entry name" value="PROTEASOME ADAPTER AND SCAFFOLD PROTEIN ECM29"/>
    <property type="match status" value="1"/>
</dbReference>
<evidence type="ECO:0000313" key="3">
    <source>
        <dbReference type="EMBL" id="EIE20442.1"/>
    </source>
</evidence>
<accession>I0YPX3</accession>
<protein>
    <submittedName>
        <fullName evidence="3">ARM repeat-containing protein</fullName>
    </submittedName>
</protein>
<evidence type="ECO:0000313" key="4">
    <source>
        <dbReference type="Proteomes" id="UP000007264"/>
    </source>
</evidence>
<gene>
    <name evidence="3" type="ORF">COCSUDRAFT_67365</name>
</gene>
<dbReference type="GO" id="GO:0036503">
    <property type="term" value="P:ERAD pathway"/>
    <property type="evidence" value="ECO:0007669"/>
    <property type="project" value="TreeGrafter"/>
</dbReference>
<feature type="compositionally biased region" description="Low complexity" evidence="2">
    <location>
        <begin position="454"/>
        <end position="481"/>
    </location>
</feature>
<dbReference type="eggNOG" id="ENOG502QSBS">
    <property type="taxonomic scope" value="Eukaryota"/>
</dbReference>
<dbReference type="GO" id="GO:0005634">
    <property type="term" value="C:nucleus"/>
    <property type="evidence" value="ECO:0007669"/>
    <property type="project" value="TreeGrafter"/>
</dbReference>
<dbReference type="Gene3D" id="1.25.10.10">
    <property type="entry name" value="Leucine-rich Repeat Variant"/>
    <property type="match status" value="1"/>
</dbReference>
<feature type="compositionally biased region" description="Low complexity" evidence="2">
    <location>
        <begin position="496"/>
        <end position="505"/>
    </location>
</feature>
<reference evidence="3 4" key="1">
    <citation type="journal article" date="2012" name="Genome Biol.">
        <title>The genome of the polar eukaryotic microalga coccomyxa subellipsoidea reveals traits of cold adaptation.</title>
        <authorList>
            <person name="Blanc G."/>
            <person name="Agarkova I."/>
            <person name="Grimwood J."/>
            <person name="Kuo A."/>
            <person name="Brueggeman A."/>
            <person name="Dunigan D."/>
            <person name="Gurnon J."/>
            <person name="Ladunga I."/>
            <person name="Lindquist E."/>
            <person name="Lucas S."/>
            <person name="Pangilinan J."/>
            <person name="Proschold T."/>
            <person name="Salamov A."/>
            <person name="Schmutz J."/>
            <person name="Weeks D."/>
            <person name="Yamada T."/>
            <person name="Claverie J.M."/>
            <person name="Grigoriev I."/>
            <person name="Van Etten J."/>
            <person name="Lomsadze A."/>
            <person name="Borodovsky M."/>
        </authorList>
    </citation>
    <scope>NUCLEOTIDE SEQUENCE [LARGE SCALE GENOMIC DNA]</scope>
    <source>
        <strain evidence="3 4">C-169</strain>
    </source>
</reference>
<feature type="region of interest" description="Disordered" evidence="2">
    <location>
        <begin position="693"/>
        <end position="732"/>
    </location>
</feature>
<feature type="region of interest" description="Disordered" evidence="2">
    <location>
        <begin position="450"/>
        <end position="505"/>
    </location>
</feature>
<sequence>MAKALLKVEQPQGKAVSEAEQEKERELGNHVLQGALILLEDPESRVRLAVGEYLGLLAQHQGVVVWEEASDSVLGSIEHSWDRDAEESAAEQRSAEAPNADGSGNGNGFLSDLLGTSYSFQAPGTGDMRHGTEGWRSLETSFKAWGSALPALQQIMEGCGAAFQPHVTPELRRLLFRALLHPNRFVRETCYHITATLCALCARPQLEAFAPEAAERLQDGLSENWSQARCKHLRFSSACFTLILAYPLVRYAACVAARSFMLSLGYARTAFYPALLPHLCFNRHDVAEGVASYSQDTWRLVMGSEGRAWVAKCMPQVMECYTRCSRTNNHTVREAACTCIAELASKIDPDAVRPHLPAMLRTLITCLRDDSWPVRDRALLAAGKCAVAFPAECAQSLPELYRLWMAHLDDNIYSVREDAAIALGDAARAYRQDALDRLLPWLRQALPKAKEQPADAADGSAYSSPASSAPSQATAAALSPSGQPKEAATSPRGDTAASGGVAAPVGGARKISAELPAPEEGGMFHGGPLTNRKKDTGGVDYSCGCMDYGFRRPKEPWEASDGAVYLLRELAQVAPETVPEFLPGLAEVASLQHFSHSRNLQETIWNQLPAIAAGLGKRVFKRHMDALLDPLFASLACEHQLCRAAAGKCAGRLRDFVGPGIWAGHLSDDQAAAMARSPDVPVPTGAFSRVGLPSPGAQASMAPTRAPWAGSIPPLERPVVKPGYGTQFPGRS</sequence>
<dbReference type="InterPro" id="IPR016024">
    <property type="entry name" value="ARM-type_fold"/>
</dbReference>
<dbReference type="RefSeq" id="XP_005644986.1">
    <property type="nucleotide sequence ID" value="XM_005644929.1"/>
</dbReference>
<evidence type="ECO:0000256" key="2">
    <source>
        <dbReference type="SAM" id="MobiDB-lite"/>
    </source>
</evidence>
<dbReference type="GO" id="GO:0060090">
    <property type="term" value="F:molecular adaptor activity"/>
    <property type="evidence" value="ECO:0007669"/>
    <property type="project" value="TreeGrafter"/>
</dbReference>
<evidence type="ECO:0000256" key="1">
    <source>
        <dbReference type="ARBA" id="ARBA00022737"/>
    </source>
</evidence>
<dbReference type="GO" id="GO:0005737">
    <property type="term" value="C:cytoplasm"/>
    <property type="evidence" value="ECO:0007669"/>
    <property type="project" value="TreeGrafter"/>
</dbReference>
<keyword evidence="4" id="KW-1185">Reference proteome</keyword>
<dbReference type="InterPro" id="IPR011989">
    <property type="entry name" value="ARM-like"/>
</dbReference>
<dbReference type="Proteomes" id="UP000007264">
    <property type="component" value="Unassembled WGS sequence"/>
</dbReference>
<dbReference type="SUPFAM" id="SSF48371">
    <property type="entry name" value="ARM repeat"/>
    <property type="match status" value="1"/>
</dbReference>
<dbReference type="EMBL" id="AGSI01000015">
    <property type="protein sequence ID" value="EIE20442.1"/>
    <property type="molecule type" value="Genomic_DNA"/>
</dbReference>
<name>I0YPX3_COCSC</name>
<organism evidence="3 4">
    <name type="scientific">Coccomyxa subellipsoidea (strain C-169)</name>
    <name type="common">Green microalga</name>
    <dbReference type="NCBI Taxonomy" id="574566"/>
    <lineage>
        <taxon>Eukaryota</taxon>
        <taxon>Viridiplantae</taxon>
        <taxon>Chlorophyta</taxon>
        <taxon>core chlorophytes</taxon>
        <taxon>Trebouxiophyceae</taxon>
        <taxon>Trebouxiophyceae incertae sedis</taxon>
        <taxon>Coccomyxaceae</taxon>
        <taxon>Coccomyxa</taxon>
        <taxon>Coccomyxa subellipsoidea</taxon>
    </lineage>
</organism>
<proteinExistence type="predicted"/>
<comment type="caution">
    <text evidence="3">The sequence shown here is derived from an EMBL/GenBank/DDBJ whole genome shotgun (WGS) entry which is preliminary data.</text>
</comment>
<dbReference type="KEGG" id="csl:COCSUDRAFT_67365"/>
<dbReference type="GeneID" id="17038602"/>
<dbReference type="STRING" id="574566.I0YPX3"/>